<accession>A0A401J0C0</accession>
<evidence type="ECO:0008006" key="3">
    <source>
        <dbReference type="Google" id="ProtNLM"/>
    </source>
</evidence>
<dbReference type="SUPFAM" id="SSF46785">
    <property type="entry name" value="Winged helix' DNA-binding domain"/>
    <property type="match status" value="1"/>
</dbReference>
<reference evidence="1 2" key="1">
    <citation type="submission" date="2014-12" db="EMBL/GenBank/DDBJ databases">
        <title>Whole genome sequencing of Sphingobium xenophagum OW59.</title>
        <authorList>
            <person name="Ohta Y."/>
            <person name="Nishi S."/>
            <person name="Hatada Y."/>
        </authorList>
    </citation>
    <scope>NUCLEOTIDE SEQUENCE [LARGE SCALE GENOMIC DNA]</scope>
    <source>
        <strain evidence="1 2">OW59</strain>
    </source>
</reference>
<keyword evidence="2" id="KW-1185">Reference proteome</keyword>
<dbReference type="RefSeq" id="WP_130752412.1">
    <property type="nucleotide sequence ID" value="NZ_BBQY01000004.1"/>
</dbReference>
<dbReference type="InterPro" id="IPR036388">
    <property type="entry name" value="WH-like_DNA-bd_sf"/>
</dbReference>
<dbReference type="AlphaFoldDB" id="A0A401J0C0"/>
<dbReference type="Proteomes" id="UP000290975">
    <property type="component" value="Unassembled WGS sequence"/>
</dbReference>
<evidence type="ECO:0000313" key="2">
    <source>
        <dbReference type="Proteomes" id="UP000290975"/>
    </source>
</evidence>
<gene>
    <name evidence="1" type="ORF">MBESOW_P1322</name>
</gene>
<dbReference type="EMBL" id="BBQY01000004">
    <property type="protein sequence ID" value="GBH30068.1"/>
    <property type="molecule type" value="Genomic_DNA"/>
</dbReference>
<dbReference type="InterPro" id="IPR036390">
    <property type="entry name" value="WH_DNA-bd_sf"/>
</dbReference>
<name>A0A401J0C0_SPHXE</name>
<sequence>MMIDIEIREILEADIAFHSKFGMNFIRPEAKIMFLLKQNGPLSIKETMSFLDLSYRGFYILMRRMIEKGHVYVKADDSDGRVKRLVLAESIMDCS</sequence>
<evidence type="ECO:0000313" key="1">
    <source>
        <dbReference type="EMBL" id="GBH30068.1"/>
    </source>
</evidence>
<comment type="caution">
    <text evidence="1">The sequence shown here is derived from an EMBL/GenBank/DDBJ whole genome shotgun (WGS) entry which is preliminary data.</text>
</comment>
<proteinExistence type="predicted"/>
<organism evidence="1 2">
    <name type="scientific">Sphingobium xenophagum</name>
    <dbReference type="NCBI Taxonomy" id="121428"/>
    <lineage>
        <taxon>Bacteria</taxon>
        <taxon>Pseudomonadati</taxon>
        <taxon>Pseudomonadota</taxon>
        <taxon>Alphaproteobacteria</taxon>
        <taxon>Sphingomonadales</taxon>
        <taxon>Sphingomonadaceae</taxon>
        <taxon>Sphingobium</taxon>
    </lineage>
</organism>
<dbReference type="Gene3D" id="1.10.10.10">
    <property type="entry name" value="Winged helix-like DNA-binding domain superfamily/Winged helix DNA-binding domain"/>
    <property type="match status" value="1"/>
</dbReference>
<protein>
    <recommendedName>
        <fullName evidence="3">HTH marR-type domain-containing protein</fullName>
    </recommendedName>
</protein>